<reference evidence="1 2" key="1">
    <citation type="journal article" date="2023" name="Sci. Data">
        <title>Genome assembly of the Korean intertidal mud-creeper Batillaria attramentaria.</title>
        <authorList>
            <person name="Patra A.K."/>
            <person name="Ho P.T."/>
            <person name="Jun S."/>
            <person name="Lee S.J."/>
            <person name="Kim Y."/>
            <person name="Won Y.J."/>
        </authorList>
    </citation>
    <scope>NUCLEOTIDE SEQUENCE [LARGE SCALE GENOMIC DNA]</scope>
    <source>
        <strain evidence="1">Wonlab-2016</strain>
    </source>
</reference>
<organism evidence="1 2">
    <name type="scientific">Batillaria attramentaria</name>
    <dbReference type="NCBI Taxonomy" id="370345"/>
    <lineage>
        <taxon>Eukaryota</taxon>
        <taxon>Metazoa</taxon>
        <taxon>Spiralia</taxon>
        <taxon>Lophotrochozoa</taxon>
        <taxon>Mollusca</taxon>
        <taxon>Gastropoda</taxon>
        <taxon>Caenogastropoda</taxon>
        <taxon>Sorbeoconcha</taxon>
        <taxon>Cerithioidea</taxon>
        <taxon>Batillariidae</taxon>
        <taxon>Batillaria</taxon>
    </lineage>
</organism>
<sequence length="140" mass="15523">ETSSVPVTFHPFLSLTTDDITRCFDADSNLPVAAAAGEISYSTVNKTFAYKKVCRLTLTAPEEQVVFFKMAFCSGALVLRLYDAASPHRYGRILQTLGGKFQKEIYSYSNVVVVTLEVLSHFDAALRLMFSAVQASERPR</sequence>
<dbReference type="AlphaFoldDB" id="A0ABD0JE10"/>
<gene>
    <name evidence="1" type="ORF">BaRGS_00035640</name>
</gene>
<feature type="non-terminal residue" evidence="1">
    <location>
        <position position="140"/>
    </location>
</feature>
<evidence type="ECO:0000313" key="1">
    <source>
        <dbReference type="EMBL" id="KAK7471708.1"/>
    </source>
</evidence>
<evidence type="ECO:0000313" key="2">
    <source>
        <dbReference type="Proteomes" id="UP001519460"/>
    </source>
</evidence>
<dbReference type="EMBL" id="JACVVK020000481">
    <property type="protein sequence ID" value="KAK7471708.1"/>
    <property type="molecule type" value="Genomic_DNA"/>
</dbReference>
<accession>A0ABD0JE10</accession>
<feature type="non-terminal residue" evidence="1">
    <location>
        <position position="1"/>
    </location>
</feature>
<protein>
    <submittedName>
        <fullName evidence="1">Uncharacterized protein</fullName>
    </submittedName>
</protein>
<keyword evidence="2" id="KW-1185">Reference proteome</keyword>
<dbReference type="Proteomes" id="UP001519460">
    <property type="component" value="Unassembled WGS sequence"/>
</dbReference>
<proteinExistence type="predicted"/>
<name>A0ABD0JE10_9CAEN</name>
<comment type="caution">
    <text evidence="1">The sequence shown here is derived from an EMBL/GenBank/DDBJ whole genome shotgun (WGS) entry which is preliminary data.</text>
</comment>